<dbReference type="SMART" id="SM00386">
    <property type="entry name" value="HAT"/>
    <property type="match status" value="4"/>
</dbReference>
<comment type="similarity">
    <text evidence="2">Belongs to the UTP6 family.</text>
</comment>
<dbReference type="EMBL" id="MCOG01000020">
    <property type="protein sequence ID" value="ORY77112.1"/>
    <property type="molecule type" value="Genomic_DNA"/>
</dbReference>
<dbReference type="GO" id="GO:0030515">
    <property type="term" value="F:snoRNA binding"/>
    <property type="evidence" value="ECO:0007669"/>
    <property type="project" value="InterPro"/>
</dbReference>
<comment type="caution">
    <text evidence="7">The sequence shown here is derived from an EMBL/GenBank/DDBJ whole genome shotgun (WGS) entry which is preliminary data.</text>
</comment>
<dbReference type="Gene3D" id="1.25.40.10">
    <property type="entry name" value="Tetratricopeptide repeat domain"/>
    <property type="match status" value="1"/>
</dbReference>
<keyword evidence="4" id="KW-0677">Repeat</keyword>
<evidence type="ECO:0000256" key="4">
    <source>
        <dbReference type="ARBA" id="ARBA00022737"/>
    </source>
</evidence>
<keyword evidence="5" id="KW-0539">Nucleus</keyword>
<dbReference type="InterPro" id="IPR003107">
    <property type="entry name" value="HAT"/>
</dbReference>
<proteinExistence type="inferred from homology"/>
<dbReference type="AlphaFoldDB" id="A0A1Y2EZQ8"/>
<keyword evidence="8" id="KW-1185">Reference proteome</keyword>
<dbReference type="PANTHER" id="PTHR23271:SF1">
    <property type="entry name" value="U3 SMALL NUCLEOLAR RNA-ASSOCIATED PROTEIN 6 HOMOLOG"/>
    <property type="match status" value="1"/>
</dbReference>
<dbReference type="SUPFAM" id="SSF48452">
    <property type="entry name" value="TPR-like"/>
    <property type="match status" value="1"/>
</dbReference>
<evidence type="ECO:0000313" key="8">
    <source>
        <dbReference type="Proteomes" id="UP000193920"/>
    </source>
</evidence>
<dbReference type="GO" id="GO:0034388">
    <property type="term" value="C:Pwp2p-containing subcomplex of 90S preribosome"/>
    <property type="evidence" value="ECO:0007669"/>
    <property type="project" value="TreeGrafter"/>
</dbReference>
<evidence type="ECO:0000313" key="7">
    <source>
        <dbReference type="EMBL" id="ORY77112.1"/>
    </source>
</evidence>
<feature type="domain" description="U3 small nucleolar RNA-associated protein 6 N-terminal" evidence="6">
    <location>
        <begin position="9"/>
        <end position="77"/>
    </location>
</feature>
<dbReference type="Pfam" id="PF08640">
    <property type="entry name" value="U3_assoc_6"/>
    <property type="match status" value="1"/>
</dbReference>
<gene>
    <name evidence="7" type="ORF">LY90DRAFT_399747</name>
</gene>
<evidence type="ECO:0000256" key="5">
    <source>
        <dbReference type="ARBA" id="ARBA00023242"/>
    </source>
</evidence>
<organism evidence="7 8">
    <name type="scientific">Neocallimastix californiae</name>
    <dbReference type="NCBI Taxonomy" id="1754190"/>
    <lineage>
        <taxon>Eukaryota</taxon>
        <taxon>Fungi</taxon>
        <taxon>Fungi incertae sedis</taxon>
        <taxon>Chytridiomycota</taxon>
        <taxon>Chytridiomycota incertae sedis</taxon>
        <taxon>Neocallimastigomycetes</taxon>
        <taxon>Neocallimastigales</taxon>
        <taxon>Neocallimastigaceae</taxon>
        <taxon>Neocallimastix</taxon>
    </lineage>
</organism>
<reference evidence="7 8" key="1">
    <citation type="submission" date="2016-08" db="EMBL/GenBank/DDBJ databases">
        <title>A Parts List for Fungal Cellulosomes Revealed by Comparative Genomics.</title>
        <authorList>
            <consortium name="DOE Joint Genome Institute"/>
            <person name="Haitjema C.H."/>
            <person name="Gilmore S.P."/>
            <person name="Henske J.K."/>
            <person name="Solomon K.V."/>
            <person name="De Groot R."/>
            <person name="Kuo A."/>
            <person name="Mondo S.J."/>
            <person name="Salamov A.A."/>
            <person name="Labutti K."/>
            <person name="Zhao Z."/>
            <person name="Chiniquy J."/>
            <person name="Barry K."/>
            <person name="Brewer H.M."/>
            <person name="Purvine S.O."/>
            <person name="Wright A.T."/>
            <person name="Boxma B."/>
            <person name="Van Alen T."/>
            <person name="Hackstein J.H."/>
            <person name="Baker S.E."/>
            <person name="Grigoriev I.V."/>
            <person name="O'Malley M.A."/>
        </authorList>
    </citation>
    <scope>NUCLEOTIDE SEQUENCE [LARGE SCALE GENOMIC DNA]</scope>
    <source>
        <strain evidence="7 8">G1</strain>
    </source>
</reference>
<dbReference type="STRING" id="1754190.A0A1Y2EZQ8"/>
<evidence type="ECO:0000256" key="3">
    <source>
        <dbReference type="ARBA" id="ARBA00022552"/>
    </source>
</evidence>
<evidence type="ECO:0000256" key="1">
    <source>
        <dbReference type="ARBA" id="ARBA00004604"/>
    </source>
</evidence>
<accession>A0A1Y2EZQ8</accession>
<comment type="subcellular location">
    <subcellularLocation>
        <location evidence="1">Nucleus</location>
        <location evidence="1">Nucleolus</location>
    </subcellularLocation>
</comment>
<dbReference type="GO" id="GO:0000462">
    <property type="term" value="P:maturation of SSU-rRNA from tricistronic rRNA transcript (SSU-rRNA, 5.8S rRNA, LSU-rRNA)"/>
    <property type="evidence" value="ECO:0007669"/>
    <property type="project" value="InterPro"/>
</dbReference>
<evidence type="ECO:0000259" key="6">
    <source>
        <dbReference type="Pfam" id="PF08640"/>
    </source>
</evidence>
<dbReference type="Proteomes" id="UP000193920">
    <property type="component" value="Unassembled WGS sequence"/>
</dbReference>
<name>A0A1Y2EZQ8_9FUNG</name>
<evidence type="ECO:0000256" key="2">
    <source>
        <dbReference type="ARBA" id="ARBA00010734"/>
    </source>
</evidence>
<dbReference type="InterPro" id="IPR055347">
    <property type="entry name" value="UTP6_N"/>
</dbReference>
<dbReference type="OrthoDB" id="28112at2759"/>
<protein>
    <recommendedName>
        <fullName evidence="6">U3 small nucleolar RNA-associated protein 6 N-terminal domain-containing protein</fullName>
    </recommendedName>
</protein>
<dbReference type="InterPro" id="IPR011990">
    <property type="entry name" value="TPR-like_helical_dom_sf"/>
</dbReference>
<dbReference type="GO" id="GO:0032040">
    <property type="term" value="C:small-subunit processome"/>
    <property type="evidence" value="ECO:0007669"/>
    <property type="project" value="TreeGrafter"/>
</dbReference>
<keyword evidence="3" id="KW-0698">rRNA processing</keyword>
<sequence>MADIVQMRLEQMLPEIEDLEKKKIFNKAELTSIINKRKRFEYFLARRIPKKIDFLRYIEFELNLDALRKKRKDHIEKSEYLVNLMRVTLSDYSILRHVHNLYNRALRRFPGDVELWVQYLEWAQKSSNSKLLGKVFPRVISLHPTKDIFWVMAASWEFEKNGNALSGRTLLQRGLRINGESKKLWLEYFRLELLYLEKLRERRKILFGKVNENNEESETKEKSDSKVYSFYSFYYY</sequence>
<dbReference type="InterPro" id="IPR013949">
    <property type="entry name" value="Utp6"/>
</dbReference>
<dbReference type="PANTHER" id="PTHR23271">
    <property type="entry name" value="HEPATOCELLULAR CARCINOMA-ASSOCIATED ANTIGEN 66"/>
    <property type="match status" value="1"/>
</dbReference>